<evidence type="ECO:0000256" key="3">
    <source>
        <dbReference type="ARBA" id="ARBA00022692"/>
    </source>
</evidence>
<feature type="transmembrane region" description="Helical" evidence="7">
    <location>
        <begin position="276"/>
        <end position="301"/>
    </location>
</feature>
<keyword evidence="3 7" id="KW-0812">Transmembrane</keyword>
<evidence type="ECO:0000313" key="10">
    <source>
        <dbReference type="EMBL" id="HEB96392.1"/>
    </source>
</evidence>
<keyword evidence="2" id="KW-1003">Cell membrane</keyword>
<evidence type="ECO:0000256" key="2">
    <source>
        <dbReference type="ARBA" id="ARBA00022475"/>
    </source>
</evidence>
<dbReference type="GO" id="GO:0005886">
    <property type="term" value="C:plasma membrane"/>
    <property type="evidence" value="ECO:0007669"/>
    <property type="project" value="UniProtKB-SubCell"/>
</dbReference>
<evidence type="ECO:0000259" key="9">
    <source>
        <dbReference type="Pfam" id="PF12704"/>
    </source>
</evidence>
<comment type="similarity">
    <text evidence="6">Belongs to the ABC-4 integral membrane protein family.</text>
</comment>
<feature type="transmembrane region" description="Helical" evidence="7">
    <location>
        <begin position="21"/>
        <end position="42"/>
    </location>
</feature>
<name>A0A831RM17_9GAMM</name>
<evidence type="ECO:0000256" key="4">
    <source>
        <dbReference type="ARBA" id="ARBA00022989"/>
    </source>
</evidence>
<dbReference type="InterPro" id="IPR025857">
    <property type="entry name" value="MacB_PCD"/>
</dbReference>
<dbReference type="AlphaFoldDB" id="A0A831RM17"/>
<dbReference type="Proteomes" id="UP000886251">
    <property type="component" value="Unassembled WGS sequence"/>
</dbReference>
<sequence length="399" mass="42548">MHIGDTLRFSGHALRSGRTRTWLMLLAMAIGVGSVVVLTALGEGARRYVTDQFAAIGSHLLIVLPGRVETTGTAPPLVGGTPRDLTLADAQALRRSSHIRLLAPLVVGSAPVSHRQLERETLILGSTAELEPVRNLHLARGRFLPAGDPERGAAVTVIGARLKKALFGNRRALGRWLRIGDRRFRVIGVLQPMGESLGANISEVAIIPVASAQSLFNTHGLFRILVQARDSDSIPQARRDIVDIIRQRHDGEEDITVITQDALLDTFDRIFRALTYTVSGIAAISLSVAGILIMNVMLVSVSRRTAEIGLLKALGSPQREILGLFLAEAGILSAGGAVLGGLVGLAGVGLLDWLFPDFPLAVPAWSLTGAVILALAMGILFGLIPARRAARLDPVQALR</sequence>
<evidence type="ECO:0000256" key="5">
    <source>
        <dbReference type="ARBA" id="ARBA00023136"/>
    </source>
</evidence>
<evidence type="ECO:0000259" key="8">
    <source>
        <dbReference type="Pfam" id="PF02687"/>
    </source>
</evidence>
<keyword evidence="5 7" id="KW-0472">Membrane</keyword>
<gene>
    <name evidence="10" type="ORF">ENI96_08170</name>
</gene>
<comment type="subcellular location">
    <subcellularLocation>
        <location evidence="1">Cell membrane</location>
        <topology evidence="1">Multi-pass membrane protein</topology>
    </subcellularLocation>
</comment>
<accession>A0A831RM17</accession>
<comment type="caution">
    <text evidence="10">The sequence shown here is derived from an EMBL/GenBank/DDBJ whole genome shotgun (WGS) entry which is preliminary data.</text>
</comment>
<feature type="transmembrane region" description="Helical" evidence="7">
    <location>
        <begin position="322"/>
        <end position="350"/>
    </location>
</feature>
<dbReference type="GO" id="GO:0022857">
    <property type="term" value="F:transmembrane transporter activity"/>
    <property type="evidence" value="ECO:0007669"/>
    <property type="project" value="TreeGrafter"/>
</dbReference>
<reference evidence="10" key="1">
    <citation type="journal article" date="2020" name="mSystems">
        <title>Genome- and Community-Level Interaction Insights into Carbon Utilization and Element Cycling Functions of Hydrothermarchaeota in Hydrothermal Sediment.</title>
        <authorList>
            <person name="Zhou Z."/>
            <person name="Liu Y."/>
            <person name="Xu W."/>
            <person name="Pan J."/>
            <person name="Luo Z.H."/>
            <person name="Li M."/>
        </authorList>
    </citation>
    <scope>NUCLEOTIDE SEQUENCE [LARGE SCALE GENOMIC DNA]</scope>
    <source>
        <strain evidence="10">HyVt-443</strain>
    </source>
</reference>
<dbReference type="InterPro" id="IPR050250">
    <property type="entry name" value="Macrolide_Exporter_MacB"/>
</dbReference>
<feature type="transmembrane region" description="Helical" evidence="7">
    <location>
        <begin position="362"/>
        <end position="384"/>
    </location>
</feature>
<protein>
    <submittedName>
        <fullName evidence="10">ABC transporter permease</fullName>
    </submittedName>
</protein>
<dbReference type="Pfam" id="PF02687">
    <property type="entry name" value="FtsX"/>
    <property type="match status" value="1"/>
</dbReference>
<organism evidence="10">
    <name type="scientific">Sedimenticola thiotaurini</name>
    <dbReference type="NCBI Taxonomy" id="1543721"/>
    <lineage>
        <taxon>Bacteria</taxon>
        <taxon>Pseudomonadati</taxon>
        <taxon>Pseudomonadota</taxon>
        <taxon>Gammaproteobacteria</taxon>
        <taxon>Chromatiales</taxon>
        <taxon>Sedimenticolaceae</taxon>
        <taxon>Sedimenticola</taxon>
    </lineage>
</organism>
<dbReference type="PANTHER" id="PTHR30572:SF4">
    <property type="entry name" value="ABC TRANSPORTER PERMEASE YTRF"/>
    <property type="match status" value="1"/>
</dbReference>
<feature type="domain" description="MacB-like periplasmic core" evidence="9">
    <location>
        <begin position="21"/>
        <end position="243"/>
    </location>
</feature>
<proteinExistence type="inferred from homology"/>
<dbReference type="PANTHER" id="PTHR30572">
    <property type="entry name" value="MEMBRANE COMPONENT OF TRANSPORTER-RELATED"/>
    <property type="match status" value="1"/>
</dbReference>
<dbReference type="Pfam" id="PF12704">
    <property type="entry name" value="MacB_PCD"/>
    <property type="match status" value="1"/>
</dbReference>
<evidence type="ECO:0000256" key="1">
    <source>
        <dbReference type="ARBA" id="ARBA00004651"/>
    </source>
</evidence>
<feature type="domain" description="ABC3 transporter permease C-terminal" evidence="8">
    <location>
        <begin position="281"/>
        <end position="394"/>
    </location>
</feature>
<dbReference type="InterPro" id="IPR003838">
    <property type="entry name" value="ABC3_permease_C"/>
</dbReference>
<dbReference type="EMBL" id="DRKP01000094">
    <property type="protein sequence ID" value="HEB96392.1"/>
    <property type="molecule type" value="Genomic_DNA"/>
</dbReference>
<evidence type="ECO:0000256" key="6">
    <source>
        <dbReference type="ARBA" id="ARBA00038076"/>
    </source>
</evidence>
<evidence type="ECO:0000256" key="7">
    <source>
        <dbReference type="SAM" id="Phobius"/>
    </source>
</evidence>
<keyword evidence="4 7" id="KW-1133">Transmembrane helix</keyword>